<accession>A0A0C9ZRK9</accession>
<reference evidence="2" key="2">
    <citation type="submission" date="2015-01" db="EMBL/GenBank/DDBJ databases">
        <title>Evolutionary Origins and Diversification of the Mycorrhizal Mutualists.</title>
        <authorList>
            <consortium name="DOE Joint Genome Institute"/>
            <consortium name="Mycorrhizal Genomics Consortium"/>
            <person name="Kohler A."/>
            <person name="Kuo A."/>
            <person name="Nagy L.G."/>
            <person name="Floudas D."/>
            <person name="Copeland A."/>
            <person name="Barry K.W."/>
            <person name="Cichocki N."/>
            <person name="Veneault-Fourrey C."/>
            <person name="LaButti K."/>
            <person name="Lindquist E.A."/>
            <person name="Lipzen A."/>
            <person name="Lundell T."/>
            <person name="Morin E."/>
            <person name="Murat C."/>
            <person name="Riley R."/>
            <person name="Ohm R."/>
            <person name="Sun H."/>
            <person name="Tunlid A."/>
            <person name="Henrissat B."/>
            <person name="Grigoriev I.V."/>
            <person name="Hibbett D.S."/>
            <person name="Martin F."/>
        </authorList>
    </citation>
    <scope>NUCLEOTIDE SEQUENCE [LARGE SCALE GENOMIC DNA]</scope>
    <source>
        <strain evidence="2">441</strain>
    </source>
</reference>
<evidence type="ECO:0000313" key="2">
    <source>
        <dbReference type="Proteomes" id="UP000054018"/>
    </source>
</evidence>
<evidence type="ECO:0000313" key="1">
    <source>
        <dbReference type="EMBL" id="KIK28709.1"/>
    </source>
</evidence>
<gene>
    <name evidence="1" type="ORF">PISMIDRAFT_672875</name>
</gene>
<sequence length="51" mass="6048">MSPPLIEWDTWPEDLKRGCADRKTGWYSETRTKLWVVLGRIDRSNEIPSQE</sequence>
<dbReference type="HOGENOM" id="CLU_3107322_0_0_1"/>
<dbReference type="Proteomes" id="UP000054018">
    <property type="component" value="Unassembled WGS sequence"/>
</dbReference>
<organism evidence="1 2">
    <name type="scientific">Pisolithus microcarpus 441</name>
    <dbReference type="NCBI Taxonomy" id="765257"/>
    <lineage>
        <taxon>Eukaryota</taxon>
        <taxon>Fungi</taxon>
        <taxon>Dikarya</taxon>
        <taxon>Basidiomycota</taxon>
        <taxon>Agaricomycotina</taxon>
        <taxon>Agaricomycetes</taxon>
        <taxon>Agaricomycetidae</taxon>
        <taxon>Boletales</taxon>
        <taxon>Sclerodermatineae</taxon>
        <taxon>Pisolithaceae</taxon>
        <taxon>Pisolithus</taxon>
    </lineage>
</organism>
<dbReference type="AlphaFoldDB" id="A0A0C9ZRK9"/>
<dbReference type="EMBL" id="KN833691">
    <property type="protein sequence ID" value="KIK28709.1"/>
    <property type="molecule type" value="Genomic_DNA"/>
</dbReference>
<name>A0A0C9ZRK9_9AGAM</name>
<proteinExistence type="predicted"/>
<reference evidence="1 2" key="1">
    <citation type="submission" date="2014-04" db="EMBL/GenBank/DDBJ databases">
        <authorList>
            <consortium name="DOE Joint Genome Institute"/>
            <person name="Kuo A."/>
            <person name="Kohler A."/>
            <person name="Costa M.D."/>
            <person name="Nagy L.G."/>
            <person name="Floudas D."/>
            <person name="Copeland A."/>
            <person name="Barry K.W."/>
            <person name="Cichocki N."/>
            <person name="Veneault-Fourrey C."/>
            <person name="LaButti K."/>
            <person name="Lindquist E.A."/>
            <person name="Lipzen A."/>
            <person name="Lundell T."/>
            <person name="Morin E."/>
            <person name="Murat C."/>
            <person name="Sun H."/>
            <person name="Tunlid A."/>
            <person name="Henrissat B."/>
            <person name="Grigoriev I.V."/>
            <person name="Hibbett D.S."/>
            <person name="Martin F."/>
            <person name="Nordberg H.P."/>
            <person name="Cantor M.N."/>
            <person name="Hua S.X."/>
        </authorList>
    </citation>
    <scope>NUCLEOTIDE SEQUENCE [LARGE SCALE GENOMIC DNA]</scope>
    <source>
        <strain evidence="1 2">441</strain>
    </source>
</reference>
<keyword evidence="2" id="KW-1185">Reference proteome</keyword>
<protein>
    <submittedName>
        <fullName evidence="1">Unplaced genomic scaffold scaffold_7, whole genome shotgun sequence</fullName>
    </submittedName>
</protein>